<gene>
    <name evidence="1" type="ORF">BD809_11518</name>
</gene>
<accession>A0A5S5BWF6</accession>
<dbReference type="RefSeq" id="WP_148783827.1">
    <property type="nucleotide sequence ID" value="NZ_VNHU01000015.1"/>
</dbReference>
<keyword evidence="2" id="KW-1185">Reference proteome</keyword>
<dbReference type="OrthoDB" id="1144359at2"/>
<name>A0A5S5BWF6_9FLAO</name>
<dbReference type="AlphaFoldDB" id="A0A5S5BWF6"/>
<organism evidence="1 2">
    <name type="scientific">Aquimarina intermedia</name>
    <dbReference type="NCBI Taxonomy" id="350814"/>
    <lineage>
        <taxon>Bacteria</taxon>
        <taxon>Pseudomonadati</taxon>
        <taxon>Bacteroidota</taxon>
        <taxon>Flavobacteriia</taxon>
        <taxon>Flavobacteriales</taxon>
        <taxon>Flavobacteriaceae</taxon>
        <taxon>Aquimarina</taxon>
    </lineage>
</organism>
<protein>
    <submittedName>
        <fullName evidence="1">Uncharacterized protein</fullName>
    </submittedName>
</protein>
<comment type="caution">
    <text evidence="1">The sequence shown here is derived from an EMBL/GenBank/DDBJ whole genome shotgun (WGS) entry which is preliminary data.</text>
</comment>
<evidence type="ECO:0000313" key="1">
    <source>
        <dbReference type="EMBL" id="TYP69953.1"/>
    </source>
</evidence>
<dbReference type="Proteomes" id="UP000324376">
    <property type="component" value="Unassembled WGS sequence"/>
</dbReference>
<reference evidence="1 2" key="1">
    <citation type="submission" date="2019-07" db="EMBL/GenBank/DDBJ databases">
        <title>Genomic Encyclopedia of Archaeal and Bacterial Type Strains, Phase II (KMG-II): from individual species to whole genera.</title>
        <authorList>
            <person name="Goeker M."/>
        </authorList>
    </citation>
    <scope>NUCLEOTIDE SEQUENCE [LARGE SCALE GENOMIC DNA]</scope>
    <source>
        <strain evidence="1 2">DSM 17527</strain>
    </source>
</reference>
<proteinExistence type="predicted"/>
<evidence type="ECO:0000313" key="2">
    <source>
        <dbReference type="Proteomes" id="UP000324376"/>
    </source>
</evidence>
<dbReference type="EMBL" id="VNHU01000015">
    <property type="protein sequence ID" value="TYP69953.1"/>
    <property type="molecule type" value="Genomic_DNA"/>
</dbReference>
<sequence length="130" mass="15420">MRHPKAIAKYNLDFCSLELHENYMKAEINEGVCITSERNATLTEIALQFFKNRPFVYITHRVNSYAVDPTVYFETSQIDNLVAFIIVSDLVIHRKQYEIEKNFFKKEFKYFESMEKALAYKDEILSCIEK</sequence>